<gene>
    <name evidence="2" type="ORF">QE404_003673</name>
</gene>
<protein>
    <submittedName>
        <fullName evidence="2">Glycosyltransferase family protein</fullName>
    </submittedName>
</protein>
<feature type="domain" description="Glycosyltransferase GT-D fold" evidence="1">
    <location>
        <begin position="8"/>
        <end position="132"/>
    </location>
</feature>
<dbReference type="EMBL" id="JAUTAL010000001">
    <property type="protein sequence ID" value="MDQ1098526.1"/>
    <property type="molecule type" value="Genomic_DNA"/>
</dbReference>
<proteinExistence type="predicted"/>
<organism evidence="2 3">
    <name type="scientific">Chryseobacterium camelliae</name>
    <dbReference type="NCBI Taxonomy" id="1265445"/>
    <lineage>
        <taxon>Bacteria</taxon>
        <taxon>Pseudomonadati</taxon>
        <taxon>Bacteroidota</taxon>
        <taxon>Flavobacteriia</taxon>
        <taxon>Flavobacteriales</taxon>
        <taxon>Weeksellaceae</taxon>
        <taxon>Chryseobacterium group</taxon>
        <taxon>Chryseobacterium</taxon>
    </lineage>
</organism>
<name>A0ABU0TNG8_9FLAO</name>
<comment type="caution">
    <text evidence="2">The sequence shown here is derived from an EMBL/GenBank/DDBJ whole genome shotgun (WGS) entry which is preliminary data.</text>
</comment>
<evidence type="ECO:0000313" key="3">
    <source>
        <dbReference type="Proteomes" id="UP001225072"/>
    </source>
</evidence>
<keyword evidence="3" id="KW-1185">Reference proteome</keyword>
<dbReference type="RefSeq" id="WP_307454049.1">
    <property type="nucleotide sequence ID" value="NZ_JAUTAL010000001.1"/>
</dbReference>
<dbReference type="Pfam" id="PF08759">
    <property type="entry name" value="GT-D"/>
    <property type="match status" value="1"/>
</dbReference>
<evidence type="ECO:0000259" key="1">
    <source>
        <dbReference type="Pfam" id="PF08759"/>
    </source>
</evidence>
<accession>A0ABU0TNG8</accession>
<sequence length="161" mass="18299">MDLRINLKTGVRKTVGNLKKIWNDQDILIIEGRYSRLGVGNDLFSNAKSIERILCPEKNAFRVYEEIYEAAQRYGQNKLILAALGPTATILCYDLAKAGLWAVDIGHIDIEYMWFLRKATEKISIPGRYVNEAEQQESFDIPQKYAEGYIKSIILQIPGSA</sequence>
<evidence type="ECO:0000313" key="2">
    <source>
        <dbReference type="EMBL" id="MDQ1098526.1"/>
    </source>
</evidence>
<dbReference type="Proteomes" id="UP001225072">
    <property type="component" value="Unassembled WGS sequence"/>
</dbReference>
<reference evidence="2 3" key="1">
    <citation type="submission" date="2023-07" db="EMBL/GenBank/DDBJ databases">
        <title>Functional and genomic diversity of the sorghum phyllosphere microbiome.</title>
        <authorList>
            <person name="Shade A."/>
        </authorList>
    </citation>
    <scope>NUCLEOTIDE SEQUENCE [LARGE SCALE GENOMIC DNA]</scope>
    <source>
        <strain evidence="2 3">SORGH_AS_1064</strain>
    </source>
</reference>
<dbReference type="InterPro" id="IPR014869">
    <property type="entry name" value="GT-D"/>
</dbReference>